<proteinExistence type="predicted"/>
<comment type="caution">
    <text evidence="1">The sequence shown here is derived from an EMBL/GenBank/DDBJ whole genome shotgun (WGS) entry which is preliminary data.</text>
</comment>
<gene>
    <name evidence="1" type="ORF">ONZ51_g10471</name>
</gene>
<accession>A0AAD7TJE3</accession>
<dbReference type="EMBL" id="JAPEVG010000417">
    <property type="protein sequence ID" value="KAJ8463103.1"/>
    <property type="molecule type" value="Genomic_DNA"/>
</dbReference>
<sequence>MTKALLEGAAWADGYVERLTLDDVERCLQFRDWKKATLADWLLRAYLPPGTRSGCLNRDQCDSVLYQACTATMRDGSGPAFPQSTDLAALCT</sequence>
<name>A0AAD7TJE3_9APHY</name>
<dbReference type="Proteomes" id="UP001215151">
    <property type="component" value="Unassembled WGS sequence"/>
</dbReference>
<evidence type="ECO:0000313" key="1">
    <source>
        <dbReference type="EMBL" id="KAJ8463103.1"/>
    </source>
</evidence>
<organism evidence="1 2">
    <name type="scientific">Trametes cubensis</name>
    <dbReference type="NCBI Taxonomy" id="1111947"/>
    <lineage>
        <taxon>Eukaryota</taxon>
        <taxon>Fungi</taxon>
        <taxon>Dikarya</taxon>
        <taxon>Basidiomycota</taxon>
        <taxon>Agaricomycotina</taxon>
        <taxon>Agaricomycetes</taxon>
        <taxon>Polyporales</taxon>
        <taxon>Polyporaceae</taxon>
        <taxon>Trametes</taxon>
    </lineage>
</organism>
<keyword evidence="2" id="KW-1185">Reference proteome</keyword>
<dbReference type="AlphaFoldDB" id="A0AAD7TJE3"/>
<evidence type="ECO:0000313" key="2">
    <source>
        <dbReference type="Proteomes" id="UP001215151"/>
    </source>
</evidence>
<protein>
    <submittedName>
        <fullName evidence="1">Uncharacterized protein</fullName>
    </submittedName>
</protein>
<reference evidence="1" key="1">
    <citation type="submission" date="2022-11" db="EMBL/GenBank/DDBJ databases">
        <title>Genome Sequence of Cubamyces cubensis.</title>
        <authorList>
            <person name="Buettner E."/>
        </authorList>
    </citation>
    <scope>NUCLEOTIDE SEQUENCE</scope>
    <source>
        <strain evidence="1">MPL-01</strain>
    </source>
</reference>